<organism evidence="3 4">
    <name type="scientific">Dendrosporobacter quercicolus</name>
    <dbReference type="NCBI Taxonomy" id="146817"/>
    <lineage>
        <taxon>Bacteria</taxon>
        <taxon>Bacillati</taxon>
        <taxon>Bacillota</taxon>
        <taxon>Negativicutes</taxon>
        <taxon>Selenomonadales</taxon>
        <taxon>Sporomusaceae</taxon>
        <taxon>Dendrosporobacter</taxon>
    </lineage>
</organism>
<feature type="signal peptide" evidence="2">
    <location>
        <begin position="1"/>
        <end position="32"/>
    </location>
</feature>
<dbReference type="PROSITE" id="PS51257">
    <property type="entry name" value="PROKAR_LIPOPROTEIN"/>
    <property type="match status" value="1"/>
</dbReference>
<evidence type="ECO:0000313" key="4">
    <source>
        <dbReference type="Proteomes" id="UP000214880"/>
    </source>
</evidence>
<dbReference type="Gene3D" id="3.40.190.150">
    <property type="entry name" value="Bordetella uptake gene, domain 1"/>
    <property type="match status" value="1"/>
</dbReference>
<keyword evidence="4" id="KW-1185">Reference proteome</keyword>
<evidence type="ECO:0000256" key="1">
    <source>
        <dbReference type="ARBA" id="ARBA00006987"/>
    </source>
</evidence>
<name>A0A1G9XFS2_9FIRM</name>
<protein>
    <submittedName>
        <fullName evidence="3">Tripartite-type tricarboxylate transporter, receptor component TctC</fullName>
    </submittedName>
</protein>
<dbReference type="CDD" id="cd07012">
    <property type="entry name" value="PBP2_Bug_TTT"/>
    <property type="match status" value="1"/>
</dbReference>
<dbReference type="SUPFAM" id="SSF53850">
    <property type="entry name" value="Periplasmic binding protein-like II"/>
    <property type="match status" value="1"/>
</dbReference>
<dbReference type="Gene3D" id="3.40.190.10">
    <property type="entry name" value="Periplasmic binding protein-like II"/>
    <property type="match status" value="1"/>
</dbReference>
<dbReference type="Proteomes" id="UP000214880">
    <property type="component" value="Unassembled WGS sequence"/>
</dbReference>
<comment type="similarity">
    <text evidence="1">Belongs to the UPF0065 (bug) family.</text>
</comment>
<dbReference type="EMBL" id="FNHB01000009">
    <property type="protein sequence ID" value="SDM95588.1"/>
    <property type="molecule type" value="Genomic_DNA"/>
</dbReference>
<dbReference type="PIRSF" id="PIRSF017082">
    <property type="entry name" value="YflP"/>
    <property type="match status" value="1"/>
</dbReference>
<gene>
    <name evidence="3" type="ORF">SAMN04488502_10987</name>
</gene>
<keyword evidence="2" id="KW-0732">Signal</keyword>
<dbReference type="Pfam" id="PF03401">
    <property type="entry name" value="TctC"/>
    <property type="match status" value="1"/>
</dbReference>
<proteinExistence type="inferred from homology"/>
<evidence type="ECO:0000313" key="3">
    <source>
        <dbReference type="EMBL" id="SDM95588.1"/>
    </source>
</evidence>
<accession>A0A1G9XFS2</accession>
<dbReference type="PANTHER" id="PTHR42928">
    <property type="entry name" value="TRICARBOXYLATE-BINDING PROTEIN"/>
    <property type="match status" value="1"/>
</dbReference>
<feature type="chain" id="PRO_5011649953" evidence="2">
    <location>
        <begin position="33"/>
        <end position="338"/>
    </location>
</feature>
<dbReference type="InterPro" id="IPR005064">
    <property type="entry name" value="BUG"/>
</dbReference>
<dbReference type="AlphaFoldDB" id="A0A1G9XFS2"/>
<reference evidence="3 4" key="1">
    <citation type="submission" date="2016-10" db="EMBL/GenBank/DDBJ databases">
        <authorList>
            <person name="de Groot N.N."/>
        </authorList>
    </citation>
    <scope>NUCLEOTIDE SEQUENCE [LARGE SCALE GENOMIC DNA]</scope>
    <source>
        <strain evidence="3 4">DSM 1736</strain>
    </source>
</reference>
<dbReference type="STRING" id="146817.SAMN04488502_10987"/>
<keyword evidence="3" id="KW-0675">Receptor</keyword>
<dbReference type="PANTHER" id="PTHR42928:SF5">
    <property type="entry name" value="BLR1237 PROTEIN"/>
    <property type="match status" value="1"/>
</dbReference>
<sequence length="338" mass="36730">MKIRRSIALSLMLLCSIGLVVGCGTKETPATAAEKYPDKPITLIVPFAAGGSADLVARSMEKPAEKYLGKTFIIKNIPGGAGTIGWSELIVSEDDGYTLSIVTTGALLQSLYKERQYHYSSALDPLVQVMSEPVIAVTQSEQPWNSMKELIGYAGQNHGKIKFGHPGLGSGSHVVGEMLSVAGGVEFPQVPFKGDSEALAALLGGHVQFILTAPTSVREHVKAGTVKVLGVATDKRISDPVFNSAPTFQEQDINVMYSYWLGIAAHKGLDKEVKAKLLDGLEKIVNDPDFVRNMKAMGVEVEYLNHEDFFQKWLKETRRLTKVVKESGIAEKIAEQKK</sequence>
<dbReference type="InterPro" id="IPR042100">
    <property type="entry name" value="Bug_dom1"/>
</dbReference>
<evidence type="ECO:0000256" key="2">
    <source>
        <dbReference type="SAM" id="SignalP"/>
    </source>
</evidence>